<accession>A0A371X3Y1</accession>
<dbReference type="PROSITE" id="PS50893">
    <property type="entry name" value="ABC_TRANSPORTER_2"/>
    <property type="match status" value="1"/>
</dbReference>
<feature type="transmembrane region" description="Helical" evidence="10">
    <location>
        <begin position="292"/>
        <end position="313"/>
    </location>
</feature>
<reference evidence="15" key="1">
    <citation type="submission" date="2018-08" db="EMBL/GenBank/DDBJ databases">
        <authorList>
            <person name="Im W.T."/>
        </authorList>
    </citation>
    <scope>NUCLEOTIDE SEQUENCE [LARGE SCALE GENOMIC DNA]</scope>
    <source>
        <strain evidence="15">LA-28</strain>
    </source>
</reference>
<feature type="domain" description="ABC transmembrane type-1" evidence="12">
    <location>
        <begin position="158"/>
        <end position="434"/>
    </location>
</feature>
<evidence type="ECO:0000256" key="8">
    <source>
        <dbReference type="ARBA" id="ARBA00022989"/>
    </source>
</evidence>
<dbReference type="Gene3D" id="3.90.70.10">
    <property type="entry name" value="Cysteine proteinases"/>
    <property type="match status" value="1"/>
</dbReference>
<comment type="subcellular location">
    <subcellularLocation>
        <location evidence="1">Cell membrane</location>
        <topology evidence="1">Multi-pass membrane protein</topology>
    </subcellularLocation>
</comment>
<dbReference type="GO" id="GO:0006508">
    <property type="term" value="P:proteolysis"/>
    <property type="evidence" value="ECO:0007669"/>
    <property type="project" value="InterPro"/>
</dbReference>
<dbReference type="GO" id="GO:0015421">
    <property type="term" value="F:ABC-type oligopeptide transporter activity"/>
    <property type="evidence" value="ECO:0007669"/>
    <property type="project" value="TreeGrafter"/>
</dbReference>
<evidence type="ECO:0000256" key="10">
    <source>
        <dbReference type="SAM" id="Phobius"/>
    </source>
</evidence>
<dbReference type="PROSITE" id="PS50929">
    <property type="entry name" value="ABC_TM1F"/>
    <property type="match status" value="1"/>
</dbReference>
<dbReference type="InterPro" id="IPR027417">
    <property type="entry name" value="P-loop_NTPase"/>
</dbReference>
<evidence type="ECO:0000256" key="7">
    <source>
        <dbReference type="ARBA" id="ARBA00022840"/>
    </source>
</evidence>
<dbReference type="PANTHER" id="PTHR43394">
    <property type="entry name" value="ATP-DEPENDENT PERMEASE MDL1, MITOCHONDRIAL"/>
    <property type="match status" value="1"/>
</dbReference>
<evidence type="ECO:0000256" key="5">
    <source>
        <dbReference type="ARBA" id="ARBA00022741"/>
    </source>
</evidence>
<protein>
    <submittedName>
        <fullName evidence="14">Type I secretion system permease/ATPase</fullName>
    </submittedName>
</protein>
<dbReference type="AlphaFoldDB" id="A0A371X3Y1"/>
<dbReference type="InterPro" id="IPR039421">
    <property type="entry name" value="Type_1_exporter"/>
</dbReference>
<dbReference type="Pfam" id="PF00005">
    <property type="entry name" value="ABC_tran"/>
    <property type="match status" value="1"/>
</dbReference>
<dbReference type="InterPro" id="IPR036640">
    <property type="entry name" value="ABC1_TM_sf"/>
</dbReference>
<dbReference type="FunFam" id="3.40.50.300:FF:000299">
    <property type="entry name" value="ABC transporter ATP-binding protein/permease"/>
    <property type="match status" value="1"/>
</dbReference>
<dbReference type="GO" id="GO:0005524">
    <property type="term" value="F:ATP binding"/>
    <property type="evidence" value="ECO:0007669"/>
    <property type="project" value="UniProtKB-KW"/>
</dbReference>
<evidence type="ECO:0000256" key="3">
    <source>
        <dbReference type="ARBA" id="ARBA00022475"/>
    </source>
</evidence>
<dbReference type="SUPFAM" id="SSF90123">
    <property type="entry name" value="ABC transporter transmembrane region"/>
    <property type="match status" value="1"/>
</dbReference>
<dbReference type="InterPro" id="IPR003593">
    <property type="entry name" value="AAA+_ATPase"/>
</dbReference>
<dbReference type="GO" id="GO:0016887">
    <property type="term" value="F:ATP hydrolysis activity"/>
    <property type="evidence" value="ECO:0007669"/>
    <property type="project" value="InterPro"/>
</dbReference>
<dbReference type="GO" id="GO:0005886">
    <property type="term" value="C:plasma membrane"/>
    <property type="evidence" value="ECO:0007669"/>
    <property type="project" value="UniProtKB-SubCell"/>
</dbReference>
<evidence type="ECO:0000259" key="13">
    <source>
        <dbReference type="PROSITE" id="PS50990"/>
    </source>
</evidence>
<dbReference type="NCBIfam" id="TIGR03375">
    <property type="entry name" value="type_I_sec_LssB"/>
    <property type="match status" value="1"/>
</dbReference>
<keyword evidence="3" id="KW-1003">Cell membrane</keyword>
<gene>
    <name evidence="14" type="ORF">DY251_20065</name>
</gene>
<evidence type="ECO:0000259" key="11">
    <source>
        <dbReference type="PROSITE" id="PS50893"/>
    </source>
</evidence>
<dbReference type="SUPFAM" id="SSF52540">
    <property type="entry name" value="P-loop containing nucleoside triphosphate hydrolases"/>
    <property type="match status" value="1"/>
</dbReference>
<name>A0A371X3Y1_9HYPH</name>
<comment type="caution">
    <text evidence="14">The sequence shown here is derived from an EMBL/GenBank/DDBJ whole genome shotgun (WGS) entry which is preliminary data.</text>
</comment>
<evidence type="ECO:0000256" key="9">
    <source>
        <dbReference type="ARBA" id="ARBA00023136"/>
    </source>
</evidence>
<evidence type="ECO:0000256" key="1">
    <source>
        <dbReference type="ARBA" id="ARBA00004651"/>
    </source>
</evidence>
<keyword evidence="2" id="KW-0813">Transport</keyword>
<feature type="transmembrane region" description="Helical" evidence="10">
    <location>
        <begin position="190"/>
        <end position="210"/>
    </location>
</feature>
<evidence type="ECO:0000313" key="14">
    <source>
        <dbReference type="EMBL" id="RFC63931.1"/>
    </source>
</evidence>
<keyword evidence="5" id="KW-0547">Nucleotide-binding</keyword>
<feature type="transmembrane region" description="Helical" evidence="10">
    <location>
        <begin position="262"/>
        <end position="286"/>
    </location>
</feature>
<keyword evidence="9 10" id="KW-0472">Membrane</keyword>
<evidence type="ECO:0000313" key="15">
    <source>
        <dbReference type="Proteomes" id="UP000262379"/>
    </source>
</evidence>
<feature type="domain" description="ABC transporter" evidence="11">
    <location>
        <begin position="468"/>
        <end position="703"/>
    </location>
</feature>
<feature type="domain" description="Peptidase C39" evidence="13">
    <location>
        <begin position="1"/>
        <end position="119"/>
    </location>
</feature>
<dbReference type="EMBL" id="QURN01000023">
    <property type="protein sequence ID" value="RFC63931.1"/>
    <property type="molecule type" value="Genomic_DNA"/>
</dbReference>
<dbReference type="InterPro" id="IPR011527">
    <property type="entry name" value="ABC1_TM_dom"/>
</dbReference>
<proteinExistence type="predicted"/>
<dbReference type="PANTHER" id="PTHR43394:SF1">
    <property type="entry name" value="ATP-BINDING CASSETTE SUB-FAMILY B MEMBER 10, MITOCHONDRIAL"/>
    <property type="match status" value="1"/>
</dbReference>
<dbReference type="Proteomes" id="UP000262379">
    <property type="component" value="Unassembled WGS sequence"/>
</dbReference>
<evidence type="ECO:0000256" key="2">
    <source>
        <dbReference type="ARBA" id="ARBA00022448"/>
    </source>
</evidence>
<dbReference type="PROSITE" id="PS50990">
    <property type="entry name" value="PEPTIDASE_C39"/>
    <property type="match status" value="1"/>
</dbReference>
<feature type="transmembrane region" description="Helical" evidence="10">
    <location>
        <begin position="153"/>
        <end position="178"/>
    </location>
</feature>
<keyword evidence="6" id="KW-0378">Hydrolase</keyword>
<keyword evidence="7" id="KW-0067">ATP-binding</keyword>
<evidence type="ECO:0000256" key="6">
    <source>
        <dbReference type="ARBA" id="ARBA00022801"/>
    </source>
</evidence>
<dbReference type="Gene3D" id="3.40.50.300">
    <property type="entry name" value="P-loop containing nucleotide triphosphate hydrolases"/>
    <property type="match status" value="1"/>
</dbReference>
<dbReference type="Pfam" id="PF00664">
    <property type="entry name" value="ABC_membrane"/>
    <property type="match status" value="1"/>
</dbReference>
<sequence length="713" mass="78087">MESWTQALLLVAKQIGVRSSPELVRNAAAWAPSADVDQAVIDIAHAAGLSADFRKISAKKLTAEMLPVLIVIGESRVGVITEIADGKFSVAFAVEDSFIERKIPIANAARKGSLKVLTVAAREQIQDDRLESYLRQKPDTWLRHLLLKNWSTFAELGAASLFANLIGIATSLFAMQVWDRVVPARSFETLWVLASGVLIALVIEFTIRMVRVELADYFGKDADQKLSLMFFARALDIRNDARPRSPGTLISQLRDLDQVREFFTSTAIGVMIDVPFIVAFLFIMWILGGPLVLVPIAAIPFIVIPGIVAQIPLAKLSREGLEEGAIRNAILMEAIYRAEDIKTLQAESRFRSVWERVNRTASEIGLRQRKLSASLVHFSQEIQQLAYVGVVVVGVYGILEGTMSYGSVLACSILTSRTIAPLGQIPAILGRLQNVRASKKGLNDLLKLPIDHDPDKDAYHRANLAGRFQFENVAFAYDQESKPALTIPQLKINPGERIAILGRVGAGKSTFLRLVGGLATPSQGRILLDDTAMNLIDVSDVRRDVGFVLQESGLFYGTIRENLLIANPHATDEQILEAMRLACADRLLLNQPHGLDLKLRENGMGLSGGQKQSLLLARVFLRGPNILLLDEPTASLDDMTEGAIIENLRGWIGSRSLIVATHRYQVLNLVDRIILVDGGRVVQDGPKAEILAMLSGQNNAQKQAAAASGKLKN</sequence>
<evidence type="ECO:0000256" key="4">
    <source>
        <dbReference type="ARBA" id="ARBA00022692"/>
    </source>
</evidence>
<dbReference type="CDD" id="cd18587">
    <property type="entry name" value="ABC_6TM_LapB_like"/>
    <property type="match status" value="1"/>
</dbReference>
<organism evidence="14 15">
    <name type="scientific">Mesorhizobium denitrificans</name>
    <dbReference type="NCBI Taxonomy" id="2294114"/>
    <lineage>
        <taxon>Bacteria</taxon>
        <taxon>Pseudomonadati</taxon>
        <taxon>Pseudomonadota</taxon>
        <taxon>Alphaproteobacteria</taxon>
        <taxon>Hyphomicrobiales</taxon>
        <taxon>Phyllobacteriaceae</taxon>
        <taxon>Mesorhizobium</taxon>
    </lineage>
</organism>
<dbReference type="Gene3D" id="1.20.1560.10">
    <property type="entry name" value="ABC transporter type 1, transmembrane domain"/>
    <property type="match status" value="1"/>
</dbReference>
<dbReference type="GO" id="GO:0008233">
    <property type="term" value="F:peptidase activity"/>
    <property type="evidence" value="ECO:0007669"/>
    <property type="project" value="InterPro"/>
</dbReference>
<evidence type="ECO:0000259" key="12">
    <source>
        <dbReference type="PROSITE" id="PS50929"/>
    </source>
</evidence>
<keyword evidence="4 10" id="KW-0812">Transmembrane</keyword>
<dbReference type="InterPro" id="IPR005074">
    <property type="entry name" value="Peptidase_C39"/>
</dbReference>
<keyword evidence="15" id="KW-1185">Reference proteome</keyword>
<dbReference type="SMART" id="SM00382">
    <property type="entry name" value="AAA"/>
    <property type="match status" value="1"/>
</dbReference>
<keyword evidence="8 10" id="KW-1133">Transmembrane helix</keyword>
<dbReference type="InterPro" id="IPR017750">
    <property type="entry name" value="ATPase_T1SS"/>
</dbReference>
<dbReference type="InterPro" id="IPR003439">
    <property type="entry name" value="ABC_transporter-like_ATP-bd"/>
</dbReference>